<dbReference type="Gene3D" id="3.40.1190.10">
    <property type="entry name" value="Mur-like, catalytic domain"/>
    <property type="match status" value="1"/>
</dbReference>
<gene>
    <name evidence="9" type="ORF">CYY_006421</name>
</gene>
<dbReference type="OrthoDB" id="2017201at2759"/>
<sequence length="449" mass="49036">MEKHIDECNILKNKKVVIVGLGITGVSCIDYFLSRGISPKVIDTREDPPDLINLRGKVETHVGGFNDDWIMESDLIIVSPSIGKSHPSLKGALEKGIEILGDIELFCREINGKAPIVAITGTNGKSTVTTLVGLMAKESGLNVAVGGNIGVPALSLLDRPYDLYVLELSSYQLETIYTLNPAASTILNVTEDHMYRYPKGMEEYREVKLRIYEKSKACIINLDDPSTFPINGIDSGCIGFGIDNGQYHIAQCDKGETWLNVRGENVLNVRNMKISNQHNHLNALAAIALSEAVGIPLSSCLKVLQTFSGLPHRFHLAFENKGVRWINDSKATNVGSTLASLSGINMDKGTLWLLLGGEGKGMDFTPLKPCLMNRNVRIYCFGKDGPQLATLLPSVTTETANMEEAMRLLAKQTQPNDIVLLAPACASIDQFKNFEERGNIFTSLAKELG</sequence>
<evidence type="ECO:0000256" key="3">
    <source>
        <dbReference type="ARBA" id="ARBA00022490"/>
    </source>
</evidence>
<dbReference type="PROSITE" id="PS51257">
    <property type="entry name" value="PROKAR_LIPOPROTEIN"/>
    <property type="match status" value="1"/>
</dbReference>
<dbReference type="GO" id="GO:0005737">
    <property type="term" value="C:cytoplasm"/>
    <property type="evidence" value="ECO:0007669"/>
    <property type="project" value="UniProtKB-SubCell"/>
</dbReference>
<dbReference type="SUPFAM" id="SSF51984">
    <property type="entry name" value="MurCD N-terminal domain"/>
    <property type="match status" value="1"/>
</dbReference>
<evidence type="ECO:0000256" key="1">
    <source>
        <dbReference type="ARBA" id="ARBA00004496"/>
    </source>
</evidence>
<dbReference type="SUPFAM" id="SSF53623">
    <property type="entry name" value="MurD-like peptide ligases, catalytic domain"/>
    <property type="match status" value="1"/>
</dbReference>
<dbReference type="PANTHER" id="PTHR43692:SF1">
    <property type="entry name" value="UDP-N-ACETYLMURAMOYLALANINE--D-GLUTAMATE LIGASE"/>
    <property type="match status" value="1"/>
</dbReference>
<comment type="pathway">
    <text evidence="2">Cell wall biogenesis; peptidoglycan biosynthesis.</text>
</comment>
<evidence type="ECO:0000256" key="6">
    <source>
        <dbReference type="ARBA" id="ARBA00022840"/>
    </source>
</evidence>
<evidence type="ECO:0000256" key="2">
    <source>
        <dbReference type="ARBA" id="ARBA00004752"/>
    </source>
</evidence>
<dbReference type="InterPro" id="IPR036615">
    <property type="entry name" value="Mur_ligase_C_dom_sf"/>
</dbReference>
<organism evidence="9 10">
    <name type="scientific">Polysphondylium violaceum</name>
    <dbReference type="NCBI Taxonomy" id="133409"/>
    <lineage>
        <taxon>Eukaryota</taxon>
        <taxon>Amoebozoa</taxon>
        <taxon>Evosea</taxon>
        <taxon>Eumycetozoa</taxon>
        <taxon>Dictyostelia</taxon>
        <taxon>Dictyosteliales</taxon>
        <taxon>Dictyosteliaceae</taxon>
        <taxon>Polysphondylium</taxon>
    </lineage>
</organism>
<dbReference type="Gene3D" id="3.40.50.720">
    <property type="entry name" value="NAD(P)-binding Rossmann-like Domain"/>
    <property type="match status" value="1"/>
</dbReference>
<evidence type="ECO:0000259" key="8">
    <source>
        <dbReference type="Pfam" id="PF08245"/>
    </source>
</evidence>
<dbReference type="UniPathway" id="UPA00219"/>
<evidence type="ECO:0008006" key="11">
    <source>
        <dbReference type="Google" id="ProtNLM"/>
    </source>
</evidence>
<comment type="caution">
    <text evidence="9">The sequence shown here is derived from an EMBL/GenBank/DDBJ whole genome shotgun (WGS) entry which is preliminary data.</text>
</comment>
<dbReference type="GO" id="GO:0005524">
    <property type="term" value="F:ATP binding"/>
    <property type="evidence" value="ECO:0007669"/>
    <property type="project" value="UniProtKB-KW"/>
</dbReference>
<comment type="subcellular location">
    <subcellularLocation>
        <location evidence="1">Cytoplasm</location>
    </subcellularLocation>
</comment>
<dbReference type="SUPFAM" id="SSF53244">
    <property type="entry name" value="MurD-like peptide ligases, peptide-binding domain"/>
    <property type="match status" value="1"/>
</dbReference>
<dbReference type="Gene3D" id="3.90.190.20">
    <property type="entry name" value="Mur ligase, C-terminal domain"/>
    <property type="match status" value="1"/>
</dbReference>
<reference evidence="9" key="1">
    <citation type="submission" date="2020-01" db="EMBL/GenBank/DDBJ databases">
        <title>Development of genomics and gene disruption for Polysphondylium violaceum indicates a role for the polyketide synthase stlB in stalk morphogenesis.</title>
        <authorList>
            <person name="Narita B."/>
            <person name="Kawabe Y."/>
            <person name="Kin K."/>
            <person name="Saito T."/>
            <person name="Gibbs R."/>
            <person name="Kuspa A."/>
            <person name="Muzny D."/>
            <person name="Queller D."/>
            <person name="Richards S."/>
            <person name="Strassman J."/>
            <person name="Sucgang R."/>
            <person name="Worley K."/>
            <person name="Schaap P."/>
        </authorList>
    </citation>
    <scope>NUCLEOTIDE SEQUENCE</scope>
    <source>
        <strain evidence="9">QSvi11</strain>
    </source>
</reference>
<evidence type="ECO:0000256" key="4">
    <source>
        <dbReference type="ARBA" id="ARBA00022598"/>
    </source>
</evidence>
<dbReference type="NCBIfam" id="TIGR01087">
    <property type="entry name" value="murD"/>
    <property type="match status" value="1"/>
</dbReference>
<dbReference type="AlphaFoldDB" id="A0A8J4PR06"/>
<feature type="domain" description="Mur ligase central" evidence="8">
    <location>
        <begin position="119"/>
        <end position="289"/>
    </location>
</feature>
<dbReference type="Pfam" id="PF21799">
    <property type="entry name" value="MurD-like_N"/>
    <property type="match status" value="1"/>
</dbReference>
<accession>A0A8J4PR06</accession>
<dbReference type="InterPro" id="IPR036565">
    <property type="entry name" value="Mur-like_cat_sf"/>
</dbReference>
<dbReference type="InterPro" id="IPR013221">
    <property type="entry name" value="Mur_ligase_cen"/>
</dbReference>
<dbReference type="GO" id="GO:0008764">
    <property type="term" value="F:UDP-N-acetylmuramoylalanine-D-glutamate ligase activity"/>
    <property type="evidence" value="ECO:0007669"/>
    <property type="project" value="UniProtKB-EC"/>
</dbReference>
<keyword evidence="4" id="KW-0436">Ligase</keyword>
<dbReference type="Pfam" id="PF02875">
    <property type="entry name" value="Mur_ligase_C"/>
    <property type="match status" value="1"/>
</dbReference>
<evidence type="ECO:0000256" key="5">
    <source>
        <dbReference type="ARBA" id="ARBA00022741"/>
    </source>
</evidence>
<protein>
    <recommendedName>
        <fullName evidence="11">UDP-N-acetylmuramoyl-L-alanyl-D-glutamate synthetase</fullName>
    </recommendedName>
</protein>
<keyword evidence="10" id="KW-1185">Reference proteome</keyword>
<dbReference type="HAMAP" id="MF_00639">
    <property type="entry name" value="MurD"/>
    <property type="match status" value="1"/>
</dbReference>
<dbReference type="EMBL" id="AJWJ01000295">
    <property type="protein sequence ID" value="KAF2072267.1"/>
    <property type="molecule type" value="Genomic_DNA"/>
</dbReference>
<dbReference type="InterPro" id="IPR004101">
    <property type="entry name" value="Mur_ligase_C"/>
</dbReference>
<proteinExistence type="inferred from homology"/>
<dbReference type="GO" id="GO:0051301">
    <property type="term" value="P:cell division"/>
    <property type="evidence" value="ECO:0007669"/>
    <property type="project" value="InterPro"/>
</dbReference>
<dbReference type="Pfam" id="PF08245">
    <property type="entry name" value="Mur_ligase_M"/>
    <property type="match status" value="1"/>
</dbReference>
<keyword evidence="5" id="KW-0547">Nucleotide-binding</keyword>
<keyword evidence="6" id="KW-0067">ATP-binding</keyword>
<evidence type="ECO:0000259" key="7">
    <source>
        <dbReference type="Pfam" id="PF02875"/>
    </source>
</evidence>
<dbReference type="GO" id="GO:0008360">
    <property type="term" value="P:regulation of cell shape"/>
    <property type="evidence" value="ECO:0007669"/>
    <property type="project" value="InterPro"/>
</dbReference>
<feature type="domain" description="Mur ligase C-terminal" evidence="7">
    <location>
        <begin position="312"/>
        <end position="425"/>
    </location>
</feature>
<dbReference type="Proteomes" id="UP000695562">
    <property type="component" value="Unassembled WGS sequence"/>
</dbReference>
<name>A0A8J4PR06_9MYCE</name>
<evidence type="ECO:0000313" key="9">
    <source>
        <dbReference type="EMBL" id="KAF2072267.1"/>
    </source>
</evidence>
<keyword evidence="3" id="KW-0963">Cytoplasm</keyword>
<dbReference type="InterPro" id="IPR005762">
    <property type="entry name" value="MurD"/>
</dbReference>
<dbReference type="PANTHER" id="PTHR43692">
    <property type="entry name" value="UDP-N-ACETYLMURAMOYLALANINE--D-GLUTAMATE LIGASE"/>
    <property type="match status" value="1"/>
</dbReference>
<evidence type="ECO:0000313" key="10">
    <source>
        <dbReference type="Proteomes" id="UP000695562"/>
    </source>
</evidence>